<dbReference type="CTD" id="9946017"/>
<name>A0A1S0TTB3_LOALO</name>
<dbReference type="RefSeq" id="XP_003144164.1">
    <property type="nucleotide sequence ID" value="XM_003144116.1"/>
</dbReference>
<dbReference type="GeneID" id="9946017"/>
<organism evidence="1">
    <name type="scientific">Loa loa</name>
    <name type="common">Eye worm</name>
    <name type="synonym">Filaria loa</name>
    <dbReference type="NCBI Taxonomy" id="7209"/>
    <lineage>
        <taxon>Eukaryota</taxon>
        <taxon>Metazoa</taxon>
        <taxon>Ecdysozoa</taxon>
        <taxon>Nematoda</taxon>
        <taxon>Chromadorea</taxon>
        <taxon>Rhabditida</taxon>
        <taxon>Spirurina</taxon>
        <taxon>Spiruromorpha</taxon>
        <taxon>Filarioidea</taxon>
        <taxon>Onchocercidae</taxon>
        <taxon>Loa</taxon>
    </lineage>
</organism>
<accession>A0A1S0TTB3</accession>
<dbReference type="AlphaFoldDB" id="A0A1S0TTB3"/>
<dbReference type="KEGG" id="loa:LOAG_08586"/>
<sequence length="184" mass="21119">MIPVRRLCFTRSSDSPQKYNDYFEVPINLDVILFIVHGLVQAEGFFNIDLSKIIMAIIIHSFEEDSSSWFKFGCIDITEWHLNNKMVIYLESVIYSSWFTFSGYVIITLVLCEMRQDCDKAIHGSGLADVNIIFSNVSIARDCPISKLMLFIRRMIRYVICSSLCHLLSLATTSPNLTFNIPNI</sequence>
<evidence type="ECO:0000313" key="1">
    <source>
        <dbReference type="EMBL" id="EFO19903.1"/>
    </source>
</evidence>
<protein>
    <submittedName>
        <fullName evidence="1">Uncharacterized protein</fullName>
    </submittedName>
</protein>
<reference evidence="1" key="1">
    <citation type="submission" date="2012-04" db="EMBL/GenBank/DDBJ databases">
        <title>The Genome Sequence of Loa loa.</title>
        <authorList>
            <consortium name="The Broad Institute Genome Sequencing Platform"/>
            <consortium name="Broad Institute Genome Sequencing Center for Infectious Disease"/>
            <person name="Nutman T.B."/>
            <person name="Fink D.L."/>
            <person name="Russ C."/>
            <person name="Young S."/>
            <person name="Zeng Q."/>
            <person name="Gargeya S."/>
            <person name="Alvarado L."/>
            <person name="Berlin A."/>
            <person name="Chapman S.B."/>
            <person name="Chen Z."/>
            <person name="Freedman E."/>
            <person name="Gellesch M."/>
            <person name="Goldberg J."/>
            <person name="Griggs A."/>
            <person name="Gujja S."/>
            <person name="Heilman E.R."/>
            <person name="Heiman D."/>
            <person name="Howarth C."/>
            <person name="Mehta T."/>
            <person name="Neiman D."/>
            <person name="Pearson M."/>
            <person name="Roberts A."/>
            <person name="Saif S."/>
            <person name="Shea T."/>
            <person name="Shenoy N."/>
            <person name="Sisk P."/>
            <person name="Stolte C."/>
            <person name="Sykes S."/>
            <person name="White J."/>
            <person name="Yandava C."/>
            <person name="Haas B."/>
            <person name="Henn M.R."/>
            <person name="Nusbaum C."/>
            <person name="Birren B."/>
        </authorList>
    </citation>
    <scope>NUCLEOTIDE SEQUENCE [LARGE SCALE GENOMIC DNA]</scope>
</reference>
<dbReference type="EMBL" id="JH712254">
    <property type="protein sequence ID" value="EFO19903.1"/>
    <property type="molecule type" value="Genomic_DNA"/>
</dbReference>
<gene>
    <name evidence="1" type="ORF">LOAG_08586</name>
</gene>
<dbReference type="InParanoid" id="A0A1S0TTB3"/>
<proteinExistence type="predicted"/>